<protein>
    <submittedName>
        <fullName evidence="3">ABC transporter G family member 7-like</fullName>
    </submittedName>
</protein>
<dbReference type="EMBL" id="LXQA011402733">
    <property type="protein sequence ID" value="MCI95997.1"/>
    <property type="molecule type" value="Genomic_DNA"/>
</dbReference>
<organism evidence="3 4">
    <name type="scientific">Trifolium medium</name>
    <dbReference type="NCBI Taxonomy" id="97028"/>
    <lineage>
        <taxon>Eukaryota</taxon>
        <taxon>Viridiplantae</taxon>
        <taxon>Streptophyta</taxon>
        <taxon>Embryophyta</taxon>
        <taxon>Tracheophyta</taxon>
        <taxon>Spermatophyta</taxon>
        <taxon>Magnoliopsida</taxon>
        <taxon>eudicotyledons</taxon>
        <taxon>Gunneridae</taxon>
        <taxon>Pentapetalae</taxon>
        <taxon>rosids</taxon>
        <taxon>fabids</taxon>
        <taxon>Fabales</taxon>
        <taxon>Fabaceae</taxon>
        <taxon>Papilionoideae</taxon>
        <taxon>50 kb inversion clade</taxon>
        <taxon>NPAAA clade</taxon>
        <taxon>Hologalegina</taxon>
        <taxon>IRL clade</taxon>
        <taxon>Trifolieae</taxon>
        <taxon>Trifolium</taxon>
    </lineage>
</organism>
<proteinExistence type="predicted"/>
<sequence length="67" mass="7035">IGSNGLGQVVVAVAFSFLVRIFSAPGPALLPENDDDIDDDVPNDDSPDGETPTPTGKVTPVTIRWNN</sequence>
<feature type="chain" id="PRO_5017471429" evidence="2">
    <location>
        <begin position="24"/>
        <end position="67"/>
    </location>
</feature>
<keyword evidence="2" id="KW-0732">Signal</keyword>
<evidence type="ECO:0000313" key="3">
    <source>
        <dbReference type="EMBL" id="MCI95997.1"/>
    </source>
</evidence>
<keyword evidence="4" id="KW-1185">Reference proteome</keyword>
<name>A0A392W6N0_9FABA</name>
<feature type="compositionally biased region" description="Acidic residues" evidence="1">
    <location>
        <begin position="32"/>
        <end position="48"/>
    </location>
</feature>
<feature type="signal peptide" evidence="2">
    <location>
        <begin position="1"/>
        <end position="23"/>
    </location>
</feature>
<accession>A0A392W6N0</accession>
<evidence type="ECO:0000313" key="4">
    <source>
        <dbReference type="Proteomes" id="UP000265520"/>
    </source>
</evidence>
<dbReference type="Proteomes" id="UP000265520">
    <property type="component" value="Unassembled WGS sequence"/>
</dbReference>
<feature type="compositionally biased region" description="Low complexity" evidence="1">
    <location>
        <begin position="51"/>
        <end position="67"/>
    </location>
</feature>
<evidence type="ECO:0000256" key="1">
    <source>
        <dbReference type="SAM" id="MobiDB-lite"/>
    </source>
</evidence>
<comment type="caution">
    <text evidence="3">The sequence shown here is derived from an EMBL/GenBank/DDBJ whole genome shotgun (WGS) entry which is preliminary data.</text>
</comment>
<feature type="region of interest" description="Disordered" evidence="1">
    <location>
        <begin position="26"/>
        <end position="67"/>
    </location>
</feature>
<reference evidence="3 4" key="1">
    <citation type="journal article" date="2018" name="Front. Plant Sci.">
        <title>Red Clover (Trifolium pratense) and Zigzag Clover (T. medium) - A Picture of Genomic Similarities and Differences.</title>
        <authorList>
            <person name="Dluhosova J."/>
            <person name="Istvanek J."/>
            <person name="Nedelnik J."/>
            <person name="Repkova J."/>
        </authorList>
    </citation>
    <scope>NUCLEOTIDE SEQUENCE [LARGE SCALE GENOMIC DNA]</scope>
    <source>
        <strain evidence="4">cv. 10/8</strain>
        <tissue evidence="3">Leaf</tissue>
    </source>
</reference>
<feature type="non-terminal residue" evidence="3">
    <location>
        <position position="67"/>
    </location>
</feature>
<feature type="non-terminal residue" evidence="3">
    <location>
        <position position="1"/>
    </location>
</feature>
<dbReference type="AlphaFoldDB" id="A0A392W6N0"/>
<evidence type="ECO:0000256" key="2">
    <source>
        <dbReference type="SAM" id="SignalP"/>
    </source>
</evidence>